<feature type="binding site" evidence="11">
    <location>
        <position position="85"/>
    </location>
    <ligand>
        <name>substrate</name>
    </ligand>
</feature>
<dbReference type="UniPathway" id="UPA00053">
    <property type="reaction ID" value="UER00088"/>
</dbReference>
<comment type="catalytic activity">
    <reaction evidence="10 11">
        <text>shikimate + ATP = 3-phosphoshikimate + ADP + H(+)</text>
        <dbReference type="Rhea" id="RHEA:13121"/>
        <dbReference type="ChEBI" id="CHEBI:15378"/>
        <dbReference type="ChEBI" id="CHEBI:30616"/>
        <dbReference type="ChEBI" id="CHEBI:36208"/>
        <dbReference type="ChEBI" id="CHEBI:145989"/>
        <dbReference type="ChEBI" id="CHEBI:456216"/>
        <dbReference type="EC" id="2.7.1.71"/>
    </reaction>
</comment>
<keyword evidence="11" id="KW-0479">Metal-binding</keyword>
<evidence type="ECO:0000256" key="1">
    <source>
        <dbReference type="ARBA" id="ARBA00004842"/>
    </source>
</evidence>
<dbReference type="InterPro" id="IPR027417">
    <property type="entry name" value="P-loop_NTPase"/>
</dbReference>
<evidence type="ECO:0000313" key="12">
    <source>
        <dbReference type="EMBL" id="EEF61923.1"/>
    </source>
</evidence>
<comment type="pathway">
    <text evidence="1 11">Metabolic intermediate biosynthesis; chorismate biosynthesis; chorismate from D-erythrose 4-phosphate and phosphoenolpyruvate: step 5/7.</text>
</comment>
<feature type="binding site" evidence="11">
    <location>
        <position position="39"/>
    </location>
    <ligand>
        <name>substrate</name>
    </ligand>
</feature>
<dbReference type="EC" id="2.7.1.71" evidence="3 11"/>
<dbReference type="PROSITE" id="PS01128">
    <property type="entry name" value="SHIKIMATE_KINASE"/>
    <property type="match status" value="1"/>
</dbReference>
<dbReference type="STRING" id="320771.Cflav_PD4586"/>
<keyword evidence="4 11" id="KW-0028">Amino-acid biosynthesis</keyword>
<keyword evidence="9 11" id="KW-0057">Aromatic amino acid biosynthesis</keyword>
<comment type="function">
    <text evidence="11">Catalyzes the specific phosphorylation of the 3-hydroxyl group of shikimic acid using ATP as a cosubstrate.</text>
</comment>
<name>B9XE32_PEDPL</name>
<feature type="binding site" evidence="11">
    <location>
        <position position="142"/>
    </location>
    <ligand>
        <name>substrate</name>
    </ligand>
</feature>
<dbReference type="GO" id="GO:0005524">
    <property type="term" value="F:ATP binding"/>
    <property type="evidence" value="ECO:0007669"/>
    <property type="project" value="UniProtKB-UniRule"/>
</dbReference>
<keyword evidence="13" id="KW-1185">Reference proteome</keyword>
<keyword evidence="5 11" id="KW-0808">Transferase</keyword>
<feature type="binding site" evidence="11">
    <location>
        <position position="158"/>
    </location>
    <ligand>
        <name>ATP</name>
        <dbReference type="ChEBI" id="CHEBI:30616"/>
    </ligand>
</feature>
<comment type="similarity">
    <text evidence="2 11">Belongs to the shikimate kinase family.</text>
</comment>
<feature type="binding site" evidence="11">
    <location>
        <position position="123"/>
    </location>
    <ligand>
        <name>ATP</name>
        <dbReference type="ChEBI" id="CHEBI:30616"/>
    </ligand>
</feature>
<feature type="binding site" evidence="11">
    <location>
        <position position="21"/>
    </location>
    <ligand>
        <name>Mg(2+)</name>
        <dbReference type="ChEBI" id="CHEBI:18420"/>
    </ligand>
</feature>
<evidence type="ECO:0000256" key="9">
    <source>
        <dbReference type="ARBA" id="ARBA00023141"/>
    </source>
</evidence>
<keyword evidence="11" id="KW-0963">Cytoplasm</keyword>
<sequence length="179" mass="20169">MSGTRQFHNIALIGFMGTGKSSVGHIVADQLRFSFLDTDELIESRRGKSISAIFSEEGEPAFREYERDLVLELASRNKTVISTGGGLGANTANVASLKEYSFVVCLWASPEKIWDRVRSQTHRPLLREADPLGKIRQLLAAREPFYKEADVLLNTEVRCLKEVAQQVLHQFQLAKTLYR</sequence>
<comment type="subcellular location">
    <subcellularLocation>
        <location evidence="11">Cytoplasm</location>
    </subcellularLocation>
</comment>
<accession>B9XE32</accession>
<dbReference type="InterPro" id="IPR000623">
    <property type="entry name" value="Shikimate_kinase/TSH1"/>
</dbReference>
<dbReference type="PANTHER" id="PTHR21087:SF16">
    <property type="entry name" value="SHIKIMATE KINASE 1, CHLOROPLASTIC"/>
    <property type="match status" value="1"/>
</dbReference>
<keyword evidence="8 11" id="KW-0067">ATP-binding</keyword>
<comment type="subunit">
    <text evidence="11">Monomer.</text>
</comment>
<evidence type="ECO:0000256" key="4">
    <source>
        <dbReference type="ARBA" id="ARBA00022605"/>
    </source>
</evidence>
<feature type="binding site" evidence="11">
    <location>
        <begin position="17"/>
        <end position="22"/>
    </location>
    <ligand>
        <name>ATP</name>
        <dbReference type="ChEBI" id="CHEBI:30616"/>
    </ligand>
</feature>
<evidence type="ECO:0000256" key="8">
    <source>
        <dbReference type="ARBA" id="ARBA00022840"/>
    </source>
</evidence>
<comment type="caution">
    <text evidence="12">The sequence shown here is derived from an EMBL/GenBank/DDBJ whole genome shotgun (WGS) entry which is preliminary data.</text>
</comment>
<proteinExistence type="inferred from homology"/>
<dbReference type="PRINTS" id="PR01100">
    <property type="entry name" value="SHIKIMTKNASE"/>
</dbReference>
<evidence type="ECO:0000256" key="7">
    <source>
        <dbReference type="ARBA" id="ARBA00022777"/>
    </source>
</evidence>
<feature type="binding site" evidence="11">
    <location>
        <position position="63"/>
    </location>
    <ligand>
        <name>substrate</name>
    </ligand>
</feature>
<evidence type="ECO:0000256" key="3">
    <source>
        <dbReference type="ARBA" id="ARBA00012154"/>
    </source>
</evidence>
<evidence type="ECO:0000256" key="2">
    <source>
        <dbReference type="ARBA" id="ARBA00006997"/>
    </source>
</evidence>
<protein>
    <recommendedName>
        <fullName evidence="3 11">Shikimate kinase</fullName>
        <shortName evidence="11">SK</shortName>
        <ecNumber evidence="3 11">2.7.1.71</ecNumber>
    </recommendedName>
</protein>
<evidence type="ECO:0000256" key="11">
    <source>
        <dbReference type="HAMAP-Rule" id="MF_00109"/>
    </source>
</evidence>
<gene>
    <name evidence="11" type="primary">aroK</name>
    <name evidence="12" type="ORF">Cflav_PD4586</name>
</gene>
<dbReference type="Proteomes" id="UP000003688">
    <property type="component" value="Unassembled WGS sequence"/>
</dbReference>
<dbReference type="EMBL" id="ABOX02000007">
    <property type="protein sequence ID" value="EEF61923.1"/>
    <property type="molecule type" value="Genomic_DNA"/>
</dbReference>
<dbReference type="PANTHER" id="PTHR21087">
    <property type="entry name" value="SHIKIMATE KINASE"/>
    <property type="match status" value="1"/>
</dbReference>
<keyword evidence="11" id="KW-0460">Magnesium</keyword>
<dbReference type="GO" id="GO:0009073">
    <property type="term" value="P:aromatic amino acid family biosynthetic process"/>
    <property type="evidence" value="ECO:0007669"/>
    <property type="project" value="UniProtKB-KW"/>
</dbReference>
<dbReference type="CDD" id="cd00464">
    <property type="entry name" value="SK"/>
    <property type="match status" value="1"/>
</dbReference>
<dbReference type="InterPro" id="IPR023000">
    <property type="entry name" value="Shikimate_kinase_CS"/>
</dbReference>
<dbReference type="AlphaFoldDB" id="B9XE32"/>
<dbReference type="InterPro" id="IPR031322">
    <property type="entry name" value="Shikimate/glucono_kinase"/>
</dbReference>
<keyword evidence="7 11" id="KW-0418">Kinase</keyword>
<evidence type="ECO:0000256" key="5">
    <source>
        <dbReference type="ARBA" id="ARBA00022679"/>
    </source>
</evidence>
<keyword evidence="6 11" id="KW-0547">Nucleotide-binding</keyword>
<evidence type="ECO:0000313" key="13">
    <source>
        <dbReference type="Proteomes" id="UP000003688"/>
    </source>
</evidence>
<dbReference type="Pfam" id="PF01202">
    <property type="entry name" value="SKI"/>
    <property type="match status" value="1"/>
</dbReference>
<dbReference type="RefSeq" id="WP_007414080.1">
    <property type="nucleotide sequence ID" value="NZ_ABOX02000007.1"/>
</dbReference>
<organism evidence="12 13">
    <name type="scientific">Pedosphaera parvula (strain Ellin514)</name>
    <dbReference type="NCBI Taxonomy" id="320771"/>
    <lineage>
        <taxon>Bacteria</taxon>
        <taxon>Pseudomonadati</taxon>
        <taxon>Verrucomicrobiota</taxon>
        <taxon>Pedosphaerae</taxon>
        <taxon>Pedosphaerales</taxon>
        <taxon>Pedosphaeraceae</taxon>
        <taxon>Pedosphaera</taxon>
    </lineage>
</organism>
<dbReference type="GO" id="GO:0005829">
    <property type="term" value="C:cytosol"/>
    <property type="evidence" value="ECO:0007669"/>
    <property type="project" value="TreeGrafter"/>
</dbReference>
<dbReference type="HAMAP" id="MF_00109">
    <property type="entry name" value="Shikimate_kinase"/>
    <property type="match status" value="1"/>
</dbReference>
<evidence type="ECO:0000256" key="6">
    <source>
        <dbReference type="ARBA" id="ARBA00022741"/>
    </source>
</evidence>
<dbReference type="SUPFAM" id="SSF52540">
    <property type="entry name" value="P-loop containing nucleoside triphosphate hydrolases"/>
    <property type="match status" value="1"/>
</dbReference>
<comment type="cofactor">
    <cofactor evidence="11">
        <name>Mg(2+)</name>
        <dbReference type="ChEBI" id="CHEBI:18420"/>
    </cofactor>
    <text evidence="11">Binds 1 Mg(2+) ion per subunit.</text>
</comment>
<dbReference type="Gene3D" id="3.40.50.300">
    <property type="entry name" value="P-loop containing nucleotide triphosphate hydrolases"/>
    <property type="match status" value="1"/>
</dbReference>
<dbReference type="GO" id="GO:0009423">
    <property type="term" value="P:chorismate biosynthetic process"/>
    <property type="evidence" value="ECO:0007669"/>
    <property type="project" value="UniProtKB-UniRule"/>
</dbReference>
<dbReference type="GO" id="GO:0000287">
    <property type="term" value="F:magnesium ion binding"/>
    <property type="evidence" value="ECO:0007669"/>
    <property type="project" value="UniProtKB-UniRule"/>
</dbReference>
<reference evidence="12 13" key="1">
    <citation type="journal article" date="2011" name="J. Bacteriol.">
        <title>Genome sequence of 'Pedosphaera parvula' Ellin514, an aerobic Verrucomicrobial isolate from pasture soil.</title>
        <authorList>
            <person name="Kant R."/>
            <person name="van Passel M.W."/>
            <person name="Sangwan P."/>
            <person name="Palva A."/>
            <person name="Lucas S."/>
            <person name="Copeland A."/>
            <person name="Lapidus A."/>
            <person name="Glavina Del Rio T."/>
            <person name="Dalin E."/>
            <person name="Tice H."/>
            <person name="Bruce D."/>
            <person name="Goodwin L."/>
            <person name="Pitluck S."/>
            <person name="Chertkov O."/>
            <person name="Larimer F.W."/>
            <person name="Land M.L."/>
            <person name="Hauser L."/>
            <person name="Brettin T.S."/>
            <person name="Detter J.C."/>
            <person name="Han S."/>
            <person name="de Vos W.M."/>
            <person name="Janssen P.H."/>
            <person name="Smidt H."/>
        </authorList>
    </citation>
    <scope>NUCLEOTIDE SEQUENCE [LARGE SCALE GENOMIC DNA]</scope>
    <source>
        <strain evidence="12 13">Ellin514</strain>
    </source>
</reference>
<evidence type="ECO:0000256" key="10">
    <source>
        <dbReference type="ARBA" id="ARBA00048567"/>
    </source>
</evidence>
<dbReference type="GO" id="GO:0004765">
    <property type="term" value="F:shikimate kinase activity"/>
    <property type="evidence" value="ECO:0007669"/>
    <property type="project" value="UniProtKB-UniRule"/>
</dbReference>
<dbReference type="OrthoDB" id="9800332at2"/>
<dbReference type="GO" id="GO:0008652">
    <property type="term" value="P:amino acid biosynthetic process"/>
    <property type="evidence" value="ECO:0007669"/>
    <property type="project" value="UniProtKB-KW"/>
</dbReference>